<accession>A0A1I5ZIB5</accession>
<feature type="region of interest" description="Disordered" evidence="1">
    <location>
        <begin position="398"/>
        <end position="423"/>
    </location>
</feature>
<dbReference type="Gene3D" id="3.40.50.410">
    <property type="entry name" value="von Willebrand factor, type A domain"/>
    <property type="match status" value="1"/>
</dbReference>
<feature type="domain" description="VWFA" evidence="2">
    <location>
        <begin position="465"/>
        <end position="648"/>
    </location>
</feature>
<dbReference type="Proteomes" id="UP000198727">
    <property type="component" value="Unassembled WGS sequence"/>
</dbReference>
<dbReference type="InterPro" id="IPR002035">
    <property type="entry name" value="VWF_A"/>
</dbReference>
<dbReference type="OrthoDB" id="9766126at2"/>
<gene>
    <name evidence="3" type="ORF">SAMN05421810_109224</name>
</gene>
<dbReference type="CDD" id="cd00198">
    <property type="entry name" value="vWFA"/>
    <property type="match status" value="1"/>
</dbReference>
<reference evidence="4" key="1">
    <citation type="submission" date="2016-10" db="EMBL/GenBank/DDBJ databases">
        <authorList>
            <person name="Varghese N."/>
            <person name="Submissions S."/>
        </authorList>
    </citation>
    <scope>NUCLEOTIDE SEQUENCE [LARGE SCALE GENOMIC DNA]</scope>
    <source>
        <strain evidence="4">CGMCC 4.5579</strain>
    </source>
</reference>
<organism evidence="3 4">
    <name type="scientific">Amycolatopsis arida</name>
    <dbReference type="NCBI Taxonomy" id="587909"/>
    <lineage>
        <taxon>Bacteria</taxon>
        <taxon>Bacillati</taxon>
        <taxon>Actinomycetota</taxon>
        <taxon>Actinomycetes</taxon>
        <taxon>Pseudonocardiales</taxon>
        <taxon>Pseudonocardiaceae</taxon>
        <taxon>Amycolatopsis</taxon>
    </lineage>
</organism>
<keyword evidence="4" id="KW-1185">Reference proteome</keyword>
<sequence>MTTVPEGYSYGPWHDGPDPLAPPADLRDALDEIGRDVLAGSSPRSALEELLRRGTRGTPGLDELTRRVWRRRAEIQRRHRLDGTLRDVRRLLDDALDAERAALFPDPGDDARFREARLDALPTGTAAAVRELADYDWVSERGRENYDRLRELLGRELLDARFSGMKDALRRTTPEDVERVNQLLADLNALLAAHARGAKDIDERFAEFLRRHGEFFPERPRSVEELIDVLAARAAAAQRMLNSMTAEQRADLAELAREAFGDPRLAQQLSTLDAQLRALRPGEDWTSSARFRGGDPLGLGDGMRAMTELAELDALAEQLAQSYPGARLEDIDADALARQLGADAAVDARRLAELERELRAQGLFERGADGSLRLSPKALRRLGETALADVVRSLRGRAGERDTASAGAAGEPTGTSRPWRFGDTQPWEVSRTVRNAVLRTASRGGGVVRLDVSDVEVAETEHRARAAVALCVDTSWSMVQEGRWLPMKRTALALHQLIATRFRTDALQLITFGRYATPVELAELVGMEGTWEQGTNAHHALLLAGRHLRRHPDALPVVLLVTDGEPTAHLDRDGTAEFAYPPAPRTLAATLAEVDRLAKLGAAVTVFRLGDDPRLTGFVDLLARRAGGRVLAPDADGLGAAVVGDYLRTRRAG</sequence>
<dbReference type="EMBL" id="FOWW01000009">
    <property type="protein sequence ID" value="SFQ56171.1"/>
    <property type="molecule type" value="Genomic_DNA"/>
</dbReference>
<dbReference type="RefSeq" id="WP_092534416.1">
    <property type="nucleotide sequence ID" value="NZ_FOWW01000009.1"/>
</dbReference>
<evidence type="ECO:0000313" key="4">
    <source>
        <dbReference type="Proteomes" id="UP000198727"/>
    </source>
</evidence>
<dbReference type="AlphaFoldDB" id="A0A1I5ZIB5"/>
<evidence type="ECO:0000256" key="1">
    <source>
        <dbReference type="SAM" id="MobiDB-lite"/>
    </source>
</evidence>
<feature type="region of interest" description="Disordered" evidence="1">
    <location>
        <begin position="1"/>
        <end position="23"/>
    </location>
</feature>
<dbReference type="STRING" id="587909.SAMN05421810_109224"/>
<dbReference type="InterPro" id="IPR036465">
    <property type="entry name" value="vWFA_dom_sf"/>
</dbReference>
<protein>
    <submittedName>
        <fullName evidence="3">Uncharacterized protein, contains von Willebrand factor type A (VWA) domain</fullName>
    </submittedName>
</protein>
<evidence type="ECO:0000259" key="2">
    <source>
        <dbReference type="SMART" id="SM00327"/>
    </source>
</evidence>
<name>A0A1I5ZIB5_9PSEU</name>
<dbReference type="SMART" id="SM00327">
    <property type="entry name" value="VWA"/>
    <property type="match status" value="1"/>
</dbReference>
<proteinExistence type="predicted"/>
<evidence type="ECO:0000313" key="3">
    <source>
        <dbReference type="EMBL" id="SFQ56171.1"/>
    </source>
</evidence>
<dbReference type="SUPFAM" id="SSF53300">
    <property type="entry name" value="vWA-like"/>
    <property type="match status" value="1"/>
</dbReference>